<dbReference type="RefSeq" id="WP_160600658.1">
    <property type="nucleotide sequence ID" value="NZ_WTYU01000001.1"/>
</dbReference>
<organism evidence="1 2">
    <name type="scientific">Allopontixanthobacter confluentis</name>
    <dbReference type="NCBI Taxonomy" id="1849021"/>
    <lineage>
        <taxon>Bacteria</taxon>
        <taxon>Pseudomonadati</taxon>
        <taxon>Pseudomonadota</taxon>
        <taxon>Alphaproteobacteria</taxon>
        <taxon>Sphingomonadales</taxon>
        <taxon>Erythrobacteraceae</taxon>
        <taxon>Allopontixanthobacter</taxon>
    </lineage>
</organism>
<evidence type="ECO:0000313" key="1">
    <source>
        <dbReference type="EMBL" id="MXP14502.1"/>
    </source>
</evidence>
<reference evidence="1 2" key="1">
    <citation type="submission" date="2019-12" db="EMBL/GenBank/DDBJ databases">
        <title>Genomic-based taxomic classification of the family Erythrobacteraceae.</title>
        <authorList>
            <person name="Xu L."/>
        </authorList>
    </citation>
    <scope>NUCLEOTIDE SEQUENCE [LARGE SCALE GENOMIC DNA]</scope>
    <source>
        <strain evidence="1 2">KCTC 52259</strain>
    </source>
</reference>
<dbReference type="EMBL" id="WTYU01000001">
    <property type="protein sequence ID" value="MXP14502.1"/>
    <property type="molecule type" value="Genomic_DNA"/>
</dbReference>
<sequence length="98" mass="11296">MPKWISSIAKKLHDVQEIYAQAKQREFEGKISLANLPDIIELAGPALTQAQKRIENEKRVAMRQFVPQFDEMEREGRCPHISFISKPVNRSFEGKISD</sequence>
<dbReference type="Proteomes" id="UP000473531">
    <property type="component" value="Unassembled WGS sequence"/>
</dbReference>
<gene>
    <name evidence="1" type="ORF">GRI44_07030</name>
</gene>
<comment type="caution">
    <text evidence="1">The sequence shown here is derived from an EMBL/GenBank/DDBJ whole genome shotgun (WGS) entry which is preliminary data.</text>
</comment>
<evidence type="ECO:0000313" key="2">
    <source>
        <dbReference type="Proteomes" id="UP000473531"/>
    </source>
</evidence>
<dbReference type="AlphaFoldDB" id="A0A6L7GEH8"/>
<name>A0A6L7GEH8_9SPHN</name>
<accession>A0A6L7GEH8</accession>
<keyword evidence="2" id="KW-1185">Reference proteome</keyword>
<protein>
    <submittedName>
        <fullName evidence="1">Uncharacterized protein</fullName>
    </submittedName>
</protein>
<proteinExistence type="predicted"/>